<gene>
    <name evidence="2" type="ORF">AAE3_LOCUS2450</name>
</gene>
<feature type="compositionally biased region" description="Polar residues" evidence="1">
    <location>
        <begin position="99"/>
        <end position="108"/>
    </location>
</feature>
<accession>A0A8S0XEI4</accession>
<protein>
    <submittedName>
        <fullName evidence="2">Uncharacterized protein</fullName>
    </submittedName>
</protein>
<dbReference type="Proteomes" id="UP000467700">
    <property type="component" value="Unassembled WGS sequence"/>
</dbReference>
<name>A0A8S0XEI4_CYCAE</name>
<proteinExistence type="predicted"/>
<feature type="compositionally biased region" description="Acidic residues" evidence="1">
    <location>
        <begin position="305"/>
        <end position="329"/>
    </location>
</feature>
<feature type="region of interest" description="Disordered" evidence="1">
    <location>
        <begin position="300"/>
        <end position="344"/>
    </location>
</feature>
<reference evidence="2 3" key="1">
    <citation type="submission" date="2020-01" db="EMBL/GenBank/DDBJ databases">
        <authorList>
            <person name="Gupta K D."/>
        </authorList>
    </citation>
    <scope>NUCLEOTIDE SEQUENCE [LARGE SCALE GENOMIC DNA]</scope>
</reference>
<dbReference type="EMBL" id="CACVBS010000028">
    <property type="protein sequence ID" value="CAA7259899.1"/>
    <property type="molecule type" value="Genomic_DNA"/>
</dbReference>
<keyword evidence="3" id="KW-1185">Reference proteome</keyword>
<dbReference type="AlphaFoldDB" id="A0A8S0XEI4"/>
<organism evidence="2 3">
    <name type="scientific">Cyclocybe aegerita</name>
    <name type="common">Black poplar mushroom</name>
    <name type="synonym">Agrocybe aegerita</name>
    <dbReference type="NCBI Taxonomy" id="1973307"/>
    <lineage>
        <taxon>Eukaryota</taxon>
        <taxon>Fungi</taxon>
        <taxon>Dikarya</taxon>
        <taxon>Basidiomycota</taxon>
        <taxon>Agaricomycotina</taxon>
        <taxon>Agaricomycetes</taxon>
        <taxon>Agaricomycetidae</taxon>
        <taxon>Agaricales</taxon>
        <taxon>Agaricineae</taxon>
        <taxon>Bolbitiaceae</taxon>
        <taxon>Cyclocybe</taxon>
    </lineage>
</organism>
<evidence type="ECO:0000313" key="2">
    <source>
        <dbReference type="EMBL" id="CAA7259899.1"/>
    </source>
</evidence>
<feature type="region of interest" description="Disordered" evidence="1">
    <location>
        <begin position="92"/>
        <end position="133"/>
    </location>
</feature>
<evidence type="ECO:0000256" key="1">
    <source>
        <dbReference type="SAM" id="MobiDB-lite"/>
    </source>
</evidence>
<evidence type="ECO:0000313" key="3">
    <source>
        <dbReference type="Proteomes" id="UP000467700"/>
    </source>
</evidence>
<comment type="caution">
    <text evidence="2">The sequence shown here is derived from an EMBL/GenBank/DDBJ whole genome shotgun (WGS) entry which is preliminary data.</text>
</comment>
<dbReference type="OrthoDB" id="68090at2759"/>
<sequence length="367" mass="41300">MLQCQCPKVSFCCPVECSLCTSSTGPKKVLNSRCKFLLRLGAQVSVPNLCATQTQTRSVIGDTLCEIKPKTSNLSVIRVRKHTARTVQRLSPPFRNDTMHSLSTSPIRSPTRRKNPPLETPGFRSSPRPKQRPITEMTVRELQDRHTLNAKILASPGASTSSYAERVTAEQAAVESRLIELDGMEVINTGLRKTMIRGDGDMVVDPPPEPPISRTLEAKRKALAQFGMNSGSSNIAGSISMQEAMDLERQAFLQDKERQQRLEEKRRRLGKPIKGEVLTRQEREARIWAFMHDLPLVANHKPTESDMEDDSEDDDSDEDPSSWFEDDQDDGRKGQDIIEPDVEDIAHFIQVDRSRIYDEGEGWPSMQ</sequence>